<keyword evidence="4" id="KW-1185">Reference proteome</keyword>
<evidence type="ECO:0000256" key="1">
    <source>
        <dbReference type="ARBA" id="ARBA00022801"/>
    </source>
</evidence>
<dbReference type="InterPro" id="IPR003607">
    <property type="entry name" value="HD/PDEase_dom"/>
</dbReference>
<dbReference type="SUPFAM" id="SSF109604">
    <property type="entry name" value="HD-domain/PDEase-like"/>
    <property type="match status" value="1"/>
</dbReference>
<accession>A0A1U9Z418</accession>
<sequence length="443" mass="48589">MAEMEWSRLLDLEPLYRPDRKASPRRPAFDQDADRITFSAPFRRLANKTQVHPLYDHDHIHHRLIHSVETASVGRSLGLEVGYWLEEEGKIAKGGQAIVAGLVHAACLAHDIGNPPFGHSGEAAIGAWFAERFDRGEGLFCDRDACFAEEFEAFEGNAQGFRILTRLEMNRPGGMRLTHGTLGAFIKYPVTARVRKSIAVHDGGLKKFGVFESERAELETVAARTGLIAGDATATWWRRHPLVLLVEAADDICYNILDLEDAFTTGDLGYGDVAPLLSEIAGFSPKDDRGDSLAEKIAVLRAVAIHKAFEACSAAFAENYDAIMGGRFAGALVSASAQAEHFAAIESLANERIFTSPRKTELEVMGRNLVHRILDGILPVIEALAAAGWQADGLDGYPRQLQRALGIDLRHARDPYSALHALADYVSGMTDRYAVKIAEMISR</sequence>
<reference evidence="3 4" key="1">
    <citation type="submission" date="2017-03" db="EMBL/GenBank/DDBJ databases">
        <title>Foreign affairs: Plasmid Transfer between Roseobacters and Rhizobia.</title>
        <authorList>
            <person name="Bartling P."/>
            <person name="Bunk B."/>
            <person name="Overmann J."/>
            <person name="Brinkmann H."/>
            <person name="Petersen J."/>
        </authorList>
    </citation>
    <scope>NUCLEOTIDE SEQUENCE [LARGE SCALE GENOMIC DNA]</scope>
    <source>
        <strain evidence="3 4">MACL11</strain>
    </source>
</reference>
<evidence type="ECO:0000259" key="2">
    <source>
        <dbReference type="SMART" id="SM00471"/>
    </source>
</evidence>
<feature type="domain" description="HD/PDEase" evidence="2">
    <location>
        <begin position="59"/>
        <end position="264"/>
    </location>
</feature>
<dbReference type="AlphaFoldDB" id="A0A1U9Z418"/>
<dbReference type="NCBIfam" id="TIGR01353">
    <property type="entry name" value="dGTP_triPase"/>
    <property type="match status" value="1"/>
</dbReference>
<dbReference type="EMBL" id="CP020330">
    <property type="protein sequence ID" value="AQZ52352.1"/>
    <property type="molecule type" value="Genomic_DNA"/>
</dbReference>
<protein>
    <submittedName>
        <fullName evidence="3">Deoxyguanosinetriphosphate triphosphohydrolase</fullName>
        <ecNumber evidence="3">3.1.5.1</ecNumber>
    </submittedName>
</protein>
<dbReference type="Gene3D" id="1.10.3550.10">
    <property type="entry name" value="eoxyguanosinetriphosphate triphosphohydrolase domain-like"/>
    <property type="match status" value="1"/>
</dbReference>
<dbReference type="Pfam" id="PF01966">
    <property type="entry name" value="HD"/>
    <property type="match status" value="1"/>
</dbReference>
<dbReference type="Proteomes" id="UP000191135">
    <property type="component" value="Chromosome"/>
</dbReference>
<dbReference type="SMART" id="SM00471">
    <property type="entry name" value="HDc"/>
    <property type="match status" value="1"/>
</dbReference>
<dbReference type="Pfam" id="PF13286">
    <property type="entry name" value="HD_assoc"/>
    <property type="match status" value="1"/>
</dbReference>
<dbReference type="InterPro" id="IPR027432">
    <property type="entry name" value="dGTP_triphosphohydrolase_C"/>
</dbReference>
<dbReference type="STRING" id="1122214.Mame_03033"/>
<proteinExistence type="predicted"/>
<dbReference type="Gene3D" id="1.10.3410.10">
    <property type="entry name" value="putative deoxyguanosinetriphosphate triphosphohydrolase like domain"/>
    <property type="match status" value="1"/>
</dbReference>
<evidence type="ECO:0000313" key="4">
    <source>
        <dbReference type="Proteomes" id="UP000191135"/>
    </source>
</evidence>
<dbReference type="InterPro" id="IPR023293">
    <property type="entry name" value="dGTP_triP_hydro_central_sf"/>
</dbReference>
<dbReference type="InterPro" id="IPR006674">
    <property type="entry name" value="HD_domain"/>
</dbReference>
<dbReference type="KEGG" id="mmed:Mame_03033"/>
<keyword evidence="1 3" id="KW-0378">Hydrolase</keyword>
<dbReference type="InterPro" id="IPR006261">
    <property type="entry name" value="dGTPase"/>
</dbReference>
<dbReference type="eggNOG" id="COG0232">
    <property type="taxonomic scope" value="Bacteria"/>
</dbReference>
<dbReference type="EC" id="3.1.5.1" evidence="3"/>
<dbReference type="InterPro" id="IPR026875">
    <property type="entry name" value="PHydrolase_assoc_dom"/>
</dbReference>
<dbReference type="RefSeq" id="WP_018066019.1">
    <property type="nucleotide sequence ID" value="NZ_AQWH01000018.1"/>
</dbReference>
<name>A0A1U9Z418_9HYPH</name>
<evidence type="ECO:0000313" key="3">
    <source>
        <dbReference type="EMBL" id="AQZ52352.1"/>
    </source>
</evidence>
<organism evidence="3 4">
    <name type="scientific">Martelella mediterranea DSM 17316</name>
    <dbReference type="NCBI Taxonomy" id="1122214"/>
    <lineage>
        <taxon>Bacteria</taxon>
        <taxon>Pseudomonadati</taxon>
        <taxon>Pseudomonadota</taxon>
        <taxon>Alphaproteobacteria</taxon>
        <taxon>Hyphomicrobiales</taxon>
        <taxon>Aurantimonadaceae</taxon>
        <taxon>Martelella</taxon>
    </lineage>
</organism>
<gene>
    <name evidence="3" type="primary">dgt_2</name>
    <name evidence="3" type="ORF">Mame_03033</name>
</gene>
<dbReference type="Gene3D" id="1.10.3210.10">
    <property type="entry name" value="Hypothetical protein af1432"/>
    <property type="match status" value="1"/>
</dbReference>
<dbReference type="GO" id="GO:0008832">
    <property type="term" value="F:dGTPase activity"/>
    <property type="evidence" value="ECO:0007669"/>
    <property type="project" value="UniProtKB-EC"/>
</dbReference>